<dbReference type="OrthoDB" id="5405405at2"/>
<feature type="domain" description="Rubrerythrin diiron-binding" evidence="1">
    <location>
        <begin position="9"/>
        <end position="148"/>
    </location>
</feature>
<dbReference type="AlphaFoldDB" id="A0A1M6EAM2"/>
<protein>
    <submittedName>
        <fullName evidence="2">Rubrerythrin</fullName>
    </submittedName>
</protein>
<dbReference type="CDD" id="cd01045">
    <property type="entry name" value="Ferritin_like_AB"/>
    <property type="match status" value="1"/>
</dbReference>
<dbReference type="Pfam" id="PF02915">
    <property type="entry name" value="Rubrerythrin"/>
    <property type="match status" value="1"/>
</dbReference>
<dbReference type="Gene3D" id="1.20.1260.10">
    <property type="match status" value="1"/>
</dbReference>
<proteinExistence type="predicted"/>
<dbReference type="InterPro" id="IPR012347">
    <property type="entry name" value="Ferritin-like"/>
</dbReference>
<organism evidence="2 3">
    <name type="scientific">Desulfatibacillum alkenivorans DSM 16219</name>
    <dbReference type="NCBI Taxonomy" id="1121393"/>
    <lineage>
        <taxon>Bacteria</taxon>
        <taxon>Pseudomonadati</taxon>
        <taxon>Thermodesulfobacteriota</taxon>
        <taxon>Desulfobacteria</taxon>
        <taxon>Desulfobacterales</taxon>
        <taxon>Desulfatibacillaceae</taxon>
        <taxon>Desulfatibacillum</taxon>
    </lineage>
</organism>
<evidence type="ECO:0000259" key="1">
    <source>
        <dbReference type="Pfam" id="PF02915"/>
    </source>
</evidence>
<dbReference type="GO" id="GO:0016491">
    <property type="term" value="F:oxidoreductase activity"/>
    <property type="evidence" value="ECO:0007669"/>
    <property type="project" value="InterPro"/>
</dbReference>
<dbReference type="STRING" id="1121393.SAMN02745216_00606"/>
<sequence length="156" mass="17687">MAYEFSADEIFAMAEEIEKNGAKFYSDAAAKVDDADNKQFLEELAAMERNHEKVFAMLRSDLAEELKNSSTFDPEGETGQYLKSLADMRVFFKKEMDFSSMQSIIKDAIVAEKDSIVFYLGMKELVDSKDGKDKIDVIIKEEMTHVTVLTNRLAKA</sequence>
<dbReference type="InterPro" id="IPR003251">
    <property type="entry name" value="Rr_diiron-bd_dom"/>
</dbReference>
<dbReference type="InterPro" id="IPR009078">
    <property type="entry name" value="Ferritin-like_SF"/>
</dbReference>
<name>A0A1M6EAM2_9BACT</name>
<dbReference type="Proteomes" id="UP000183994">
    <property type="component" value="Unassembled WGS sequence"/>
</dbReference>
<reference evidence="3" key="1">
    <citation type="submission" date="2016-11" db="EMBL/GenBank/DDBJ databases">
        <authorList>
            <person name="Varghese N."/>
            <person name="Submissions S."/>
        </authorList>
    </citation>
    <scope>NUCLEOTIDE SEQUENCE [LARGE SCALE GENOMIC DNA]</scope>
    <source>
        <strain evidence="3">DSM 16219</strain>
    </source>
</reference>
<evidence type="ECO:0000313" key="2">
    <source>
        <dbReference type="EMBL" id="SHI82501.1"/>
    </source>
</evidence>
<dbReference type="RefSeq" id="WP_073472727.1">
    <property type="nucleotide sequence ID" value="NZ_FQZU01000002.1"/>
</dbReference>
<dbReference type="EMBL" id="FQZU01000002">
    <property type="protein sequence ID" value="SHI82501.1"/>
    <property type="molecule type" value="Genomic_DNA"/>
</dbReference>
<keyword evidence="3" id="KW-1185">Reference proteome</keyword>
<dbReference type="SUPFAM" id="SSF47240">
    <property type="entry name" value="Ferritin-like"/>
    <property type="match status" value="1"/>
</dbReference>
<dbReference type="GO" id="GO:0046872">
    <property type="term" value="F:metal ion binding"/>
    <property type="evidence" value="ECO:0007669"/>
    <property type="project" value="InterPro"/>
</dbReference>
<evidence type="ECO:0000313" key="3">
    <source>
        <dbReference type="Proteomes" id="UP000183994"/>
    </source>
</evidence>
<accession>A0A1M6EAM2</accession>
<gene>
    <name evidence="2" type="ORF">SAMN02745216_00606</name>
</gene>